<feature type="coiled-coil region" evidence="3">
    <location>
        <begin position="249"/>
        <end position="290"/>
    </location>
</feature>
<gene>
    <name evidence="6" type="ORF">B4U80_04295</name>
</gene>
<dbReference type="Proteomes" id="UP000288716">
    <property type="component" value="Unassembled WGS sequence"/>
</dbReference>
<dbReference type="PROSITE" id="PS50086">
    <property type="entry name" value="TBC_RABGAP"/>
    <property type="match status" value="1"/>
</dbReference>
<reference evidence="6 7" key="1">
    <citation type="journal article" date="2018" name="Gigascience">
        <title>Genomes of trombidid mites reveal novel predicted allergens and laterally-transferred genes associated with secondary metabolism.</title>
        <authorList>
            <person name="Dong X."/>
            <person name="Chaisiri K."/>
            <person name="Xia D."/>
            <person name="Armstrong S.D."/>
            <person name="Fang Y."/>
            <person name="Donnelly M.J."/>
            <person name="Kadowaki T."/>
            <person name="McGarry J.W."/>
            <person name="Darby A.C."/>
            <person name="Makepeace B.L."/>
        </authorList>
    </citation>
    <scope>NUCLEOTIDE SEQUENCE [LARGE SCALE GENOMIC DNA]</scope>
    <source>
        <strain evidence="6">UoL-UT</strain>
    </source>
</reference>
<keyword evidence="7" id="KW-1185">Reference proteome</keyword>
<evidence type="ECO:0000313" key="6">
    <source>
        <dbReference type="EMBL" id="RWS24245.1"/>
    </source>
</evidence>
<feature type="non-terminal residue" evidence="6">
    <location>
        <position position="1"/>
    </location>
</feature>
<dbReference type="InterPro" id="IPR035969">
    <property type="entry name" value="Rab-GAP_TBC_sf"/>
</dbReference>
<dbReference type="PANTHER" id="PTHR47219:SF22">
    <property type="entry name" value="RAB-GAP TBC DOMAIN-CONTAINING PROTEIN"/>
    <property type="match status" value="1"/>
</dbReference>
<dbReference type="FunFam" id="1.10.472.80:FF:000002">
    <property type="entry name" value="Ecotropic viral integration site 5"/>
    <property type="match status" value="1"/>
</dbReference>
<evidence type="ECO:0000256" key="1">
    <source>
        <dbReference type="ARBA" id="ARBA00022468"/>
    </source>
</evidence>
<feature type="domain" description="Rab-GAP TBC" evidence="5">
    <location>
        <begin position="1"/>
        <end position="182"/>
    </location>
</feature>
<evidence type="ECO:0000256" key="4">
    <source>
        <dbReference type="SAM" id="MobiDB-lite"/>
    </source>
</evidence>
<protein>
    <submittedName>
        <fullName evidence="6">TBC1 domain family member-like protein</fullName>
    </submittedName>
</protein>
<comment type="caution">
    <text evidence="6">The sequence shown here is derived from an EMBL/GenBank/DDBJ whole genome shotgun (WGS) entry which is preliminary data.</text>
</comment>
<proteinExistence type="predicted"/>
<dbReference type="OrthoDB" id="295078at2759"/>
<dbReference type="EMBL" id="NCKV01005168">
    <property type="protein sequence ID" value="RWS24245.1"/>
    <property type="molecule type" value="Genomic_DNA"/>
</dbReference>
<dbReference type="GO" id="GO:0005096">
    <property type="term" value="F:GTPase activator activity"/>
    <property type="evidence" value="ECO:0007669"/>
    <property type="project" value="UniProtKB-KW"/>
</dbReference>
<dbReference type="STRING" id="299467.A0A443SA07"/>
<dbReference type="FunFam" id="1.10.8.270:FF:000001">
    <property type="entry name" value="TBC1 domain family member 1"/>
    <property type="match status" value="1"/>
</dbReference>
<evidence type="ECO:0000313" key="7">
    <source>
        <dbReference type="Proteomes" id="UP000288716"/>
    </source>
</evidence>
<dbReference type="SUPFAM" id="SSF47923">
    <property type="entry name" value="Ypt/Rab-GAP domain of gyp1p"/>
    <property type="match status" value="2"/>
</dbReference>
<dbReference type="SMART" id="SM00164">
    <property type="entry name" value="TBC"/>
    <property type="match status" value="1"/>
</dbReference>
<feature type="compositionally biased region" description="Low complexity" evidence="4">
    <location>
        <begin position="440"/>
        <end position="470"/>
    </location>
</feature>
<feature type="coiled-coil region" evidence="3">
    <location>
        <begin position="482"/>
        <end position="561"/>
    </location>
</feature>
<evidence type="ECO:0000259" key="5">
    <source>
        <dbReference type="PROSITE" id="PS50086"/>
    </source>
</evidence>
<feature type="coiled-coil region" evidence="3">
    <location>
        <begin position="366"/>
        <end position="433"/>
    </location>
</feature>
<accession>A0A443SA07</accession>
<dbReference type="InterPro" id="IPR050302">
    <property type="entry name" value="Rab_GAP_TBC_domain"/>
</dbReference>
<keyword evidence="1" id="KW-0343">GTPase activation</keyword>
<dbReference type="Gene3D" id="1.10.472.80">
    <property type="entry name" value="Ypt/Rab-GAP domain of gyp1p, domain 3"/>
    <property type="match status" value="1"/>
</dbReference>
<dbReference type="AlphaFoldDB" id="A0A443SA07"/>
<feature type="region of interest" description="Disordered" evidence="4">
    <location>
        <begin position="438"/>
        <end position="470"/>
    </location>
</feature>
<dbReference type="Pfam" id="PF00566">
    <property type="entry name" value="RabGAP-TBC"/>
    <property type="match status" value="1"/>
</dbReference>
<evidence type="ECO:0000256" key="2">
    <source>
        <dbReference type="ARBA" id="ARBA00023054"/>
    </source>
</evidence>
<dbReference type="InterPro" id="IPR000195">
    <property type="entry name" value="Rab-GAP-TBC_dom"/>
</dbReference>
<sequence>HFRGIVWQLLCNAQTCPVRDNYSDYLRKSSPCEKVIKRDIARTYPKHEFFKDNDGRGQSGLYNVMKAYSIHDSEVGYCQGSAFLVGVLLLQMPEEDAFAVSVRLMEDYRLRDMYKPTMAELGLCMYQLECMVQELLPELNRHFQSQNYHTSMYASSWFLTLFTSCLPLHVAYRVIDLFLSEGMEIIFRLSIAILMICKEDLLKLDMEGLLKYFQKEMPVKCEIDPDYLISLAMQVKYDQKKMKKLSKDYNALKTKEQEEMVELRRLRTENRLLRQRIENLEHESAELADKLIQGQVSRAQEAEDNFVIKRELSALKRRELELTQELETSSLTIQQLKDVNFSVVNKETYQIIDSLQEELVAVKLREAENSDEMKHLRERLNEFEEVNKRLREVPPDHAVAQLQEELIAVKLREAEANLSMKELRQKISELQQMWKEHLSSSHASSDSSQPNSLEAAQISTPSTISSVTSSPLKMLGNSLKRSSDYSNEINKLKQELMSAKLREAEAVSEVKELRQKVMELETQNQVSLNQIRRQADELNKMKEAQETVSDKEKELNNLIQEEKRKFIDLDSRFKEQQMMNRIKYLEQTQIIAELKQKLSSYEVKKEELVTVKKLIESGSEPQDTTELHDRMAELQAEMFRLEVQNRKLSSMTN</sequence>
<dbReference type="GO" id="GO:0031267">
    <property type="term" value="F:small GTPase binding"/>
    <property type="evidence" value="ECO:0007669"/>
    <property type="project" value="TreeGrafter"/>
</dbReference>
<keyword evidence="2 3" id="KW-0175">Coiled coil</keyword>
<evidence type="ECO:0000256" key="3">
    <source>
        <dbReference type="SAM" id="Coils"/>
    </source>
</evidence>
<name>A0A443SA07_9ACAR</name>
<dbReference type="Gene3D" id="1.10.8.270">
    <property type="entry name" value="putative rabgap domain of human tbc1 domain family member 14 like domains"/>
    <property type="match status" value="1"/>
</dbReference>
<dbReference type="PANTHER" id="PTHR47219">
    <property type="entry name" value="RAB GTPASE-ACTIVATING PROTEIN 1-LIKE"/>
    <property type="match status" value="1"/>
</dbReference>
<organism evidence="6 7">
    <name type="scientific">Leptotrombidium deliense</name>
    <dbReference type="NCBI Taxonomy" id="299467"/>
    <lineage>
        <taxon>Eukaryota</taxon>
        <taxon>Metazoa</taxon>
        <taxon>Ecdysozoa</taxon>
        <taxon>Arthropoda</taxon>
        <taxon>Chelicerata</taxon>
        <taxon>Arachnida</taxon>
        <taxon>Acari</taxon>
        <taxon>Acariformes</taxon>
        <taxon>Trombidiformes</taxon>
        <taxon>Prostigmata</taxon>
        <taxon>Anystina</taxon>
        <taxon>Parasitengona</taxon>
        <taxon>Trombiculoidea</taxon>
        <taxon>Trombiculidae</taxon>
        <taxon>Leptotrombidium</taxon>
    </lineage>
</organism>
<feature type="coiled-coil region" evidence="3">
    <location>
        <begin position="591"/>
        <end position="651"/>
    </location>
</feature>
<dbReference type="VEuPathDB" id="VectorBase:LDEU007794"/>